<name>A0A1Y1W4A7_9FUNG</name>
<feature type="transmembrane region" description="Helical" evidence="2">
    <location>
        <begin position="20"/>
        <end position="43"/>
    </location>
</feature>
<dbReference type="PANTHER" id="PTHR16201">
    <property type="entry name" value="SEVEN TRANSMEMBRANE PROTEIN 1-RELATED"/>
    <property type="match status" value="1"/>
</dbReference>
<evidence type="ECO:0000256" key="1">
    <source>
        <dbReference type="SAM" id="MobiDB-lite"/>
    </source>
</evidence>
<dbReference type="RefSeq" id="XP_040742217.1">
    <property type="nucleotide sequence ID" value="XM_040888079.1"/>
</dbReference>
<reference evidence="3 4" key="1">
    <citation type="submission" date="2016-07" db="EMBL/GenBank/DDBJ databases">
        <title>Pervasive Adenine N6-methylation of Active Genes in Fungi.</title>
        <authorList>
            <consortium name="DOE Joint Genome Institute"/>
            <person name="Mondo S.J."/>
            <person name="Dannebaum R.O."/>
            <person name="Kuo R.C."/>
            <person name="Labutti K."/>
            <person name="Haridas S."/>
            <person name="Kuo A."/>
            <person name="Salamov A."/>
            <person name="Ahrendt S.R."/>
            <person name="Lipzen A."/>
            <person name="Sullivan W."/>
            <person name="Andreopoulos W.B."/>
            <person name="Clum A."/>
            <person name="Lindquist E."/>
            <person name="Daum C."/>
            <person name="Ramamoorthy G.K."/>
            <person name="Gryganskyi A."/>
            <person name="Culley D."/>
            <person name="Magnuson J.K."/>
            <person name="James T.Y."/>
            <person name="O'Malley M.A."/>
            <person name="Stajich J.E."/>
            <person name="Spatafora J.W."/>
            <person name="Visel A."/>
            <person name="Grigoriev I.V."/>
        </authorList>
    </citation>
    <scope>NUCLEOTIDE SEQUENCE [LARGE SCALE GENOMIC DNA]</scope>
    <source>
        <strain evidence="3 4">ATCC 12442</strain>
    </source>
</reference>
<evidence type="ECO:0000313" key="3">
    <source>
        <dbReference type="EMBL" id="ORX68403.1"/>
    </source>
</evidence>
<dbReference type="OrthoDB" id="407617at2759"/>
<keyword evidence="4" id="KW-1185">Reference proteome</keyword>
<dbReference type="EMBL" id="MCFD01000010">
    <property type="protein sequence ID" value="ORX68403.1"/>
    <property type="molecule type" value="Genomic_DNA"/>
</dbReference>
<accession>A0A1Y1W4A7</accession>
<dbReference type="GeneID" id="63804727"/>
<sequence>MLYLWYIGNMLYGAYAVADKLYFGLIIQPQLFALFTLLNILQVYWYRYKWSMTKILSASAVLCALYAGLHVGIWKGEEHAIAKHEDRVVTFLGVLPAVFIAVGFFPEFYVCIQEKSVEMSNFFLMLDISGGMFSTLSLAFDHEFDYVASITYLIVILLDIILALMKLYFHLTGTQGMAHHGEAPVTKDIHDEDSSTDPRVSSSSAPKSLEEGGIQH</sequence>
<feature type="transmembrane region" description="Helical" evidence="2">
    <location>
        <begin position="55"/>
        <end position="76"/>
    </location>
</feature>
<proteinExistence type="predicted"/>
<feature type="transmembrane region" description="Helical" evidence="2">
    <location>
        <begin position="146"/>
        <end position="169"/>
    </location>
</feature>
<feature type="transmembrane region" description="Helical" evidence="2">
    <location>
        <begin position="122"/>
        <end position="140"/>
    </location>
</feature>
<keyword evidence="2" id="KW-0472">Membrane</keyword>
<evidence type="ECO:0008006" key="5">
    <source>
        <dbReference type="Google" id="ProtNLM"/>
    </source>
</evidence>
<keyword evidence="2" id="KW-1133">Transmembrane helix</keyword>
<feature type="region of interest" description="Disordered" evidence="1">
    <location>
        <begin position="187"/>
        <end position="216"/>
    </location>
</feature>
<dbReference type="Proteomes" id="UP000193922">
    <property type="component" value="Unassembled WGS sequence"/>
</dbReference>
<keyword evidence="2" id="KW-0812">Transmembrane</keyword>
<gene>
    <name evidence="3" type="ORF">DL89DRAFT_268916</name>
</gene>
<organism evidence="3 4">
    <name type="scientific">Linderina pennispora</name>
    <dbReference type="NCBI Taxonomy" id="61395"/>
    <lineage>
        <taxon>Eukaryota</taxon>
        <taxon>Fungi</taxon>
        <taxon>Fungi incertae sedis</taxon>
        <taxon>Zoopagomycota</taxon>
        <taxon>Kickxellomycotina</taxon>
        <taxon>Kickxellomycetes</taxon>
        <taxon>Kickxellales</taxon>
        <taxon>Kickxellaceae</taxon>
        <taxon>Linderina</taxon>
    </lineage>
</organism>
<feature type="transmembrane region" description="Helical" evidence="2">
    <location>
        <begin position="88"/>
        <end position="110"/>
    </location>
</feature>
<evidence type="ECO:0000256" key="2">
    <source>
        <dbReference type="SAM" id="Phobius"/>
    </source>
</evidence>
<dbReference type="InterPro" id="IPR051415">
    <property type="entry name" value="LAAT-1"/>
</dbReference>
<evidence type="ECO:0000313" key="4">
    <source>
        <dbReference type="Proteomes" id="UP000193922"/>
    </source>
</evidence>
<comment type="caution">
    <text evidence="3">The sequence shown here is derived from an EMBL/GenBank/DDBJ whole genome shotgun (WGS) entry which is preliminary data.</text>
</comment>
<protein>
    <recommendedName>
        <fullName evidence="5">PQ-loop-domain-containing protein</fullName>
    </recommendedName>
</protein>
<dbReference type="GO" id="GO:0016020">
    <property type="term" value="C:membrane"/>
    <property type="evidence" value="ECO:0007669"/>
    <property type="project" value="TreeGrafter"/>
</dbReference>
<dbReference type="AlphaFoldDB" id="A0A1Y1W4A7"/>
<dbReference type="PANTHER" id="PTHR16201:SF37">
    <property type="entry name" value="PQ-LOOP REPEAT-CONTAINING PROTEIN"/>
    <property type="match status" value="1"/>
</dbReference>